<evidence type="ECO:0000256" key="4">
    <source>
        <dbReference type="ARBA" id="ARBA00013185"/>
    </source>
</evidence>
<proteinExistence type="inferred from homology"/>
<dbReference type="GO" id="GO:0004034">
    <property type="term" value="F:aldose 1-epimerase activity"/>
    <property type="evidence" value="ECO:0007669"/>
    <property type="project" value="UniProtKB-EC"/>
</dbReference>
<dbReference type="InterPro" id="IPR013458">
    <property type="entry name" value="Ald_epimerase_bac"/>
</dbReference>
<dbReference type="NCBIfam" id="NF008277">
    <property type="entry name" value="PRK11055.1"/>
    <property type="match status" value="1"/>
</dbReference>
<dbReference type="InterPro" id="IPR008183">
    <property type="entry name" value="Aldose_1/G6P_1-epimerase"/>
</dbReference>
<reference evidence="9" key="1">
    <citation type="submission" date="2021-11" db="EMBL/GenBank/DDBJ databases">
        <authorList>
            <person name="Rodrigo-Torres L."/>
            <person name="Arahal R. D."/>
            <person name="Lucena T."/>
        </authorList>
    </citation>
    <scope>NUCLEOTIDE SEQUENCE</scope>
    <source>
        <strain evidence="9">CECT 7928</strain>
    </source>
</reference>
<dbReference type="RefSeq" id="WP_237362894.1">
    <property type="nucleotide sequence ID" value="NZ_CAKLDM010000002.1"/>
</dbReference>
<protein>
    <recommendedName>
        <fullName evidence="5 8">Aldose 1-epimerase</fullName>
        <ecNumber evidence="4 8">5.1.3.3</ecNumber>
    </recommendedName>
</protein>
<name>A0ABM9A765_9VIBR</name>
<keyword evidence="7 8" id="KW-0119">Carbohydrate metabolism</keyword>
<dbReference type="InterPro" id="IPR011013">
    <property type="entry name" value="Gal_mutarotase_sf_dom"/>
</dbReference>
<evidence type="ECO:0000313" key="9">
    <source>
        <dbReference type="EMBL" id="CAH0541169.1"/>
    </source>
</evidence>
<dbReference type="InterPro" id="IPR015443">
    <property type="entry name" value="Aldose_1-epimerase"/>
</dbReference>
<dbReference type="Gene3D" id="2.70.98.10">
    <property type="match status" value="1"/>
</dbReference>
<comment type="similarity">
    <text evidence="3 8">Belongs to the aldose epimerase family.</text>
</comment>
<gene>
    <name evidence="9" type="primary">galM</name>
    <name evidence="9" type="ORF">VMF7928_03430</name>
</gene>
<dbReference type="EC" id="5.1.3.3" evidence="4 8"/>
<dbReference type="CDD" id="cd09019">
    <property type="entry name" value="galactose_mutarotase_like"/>
    <property type="match status" value="1"/>
</dbReference>
<evidence type="ECO:0000256" key="3">
    <source>
        <dbReference type="ARBA" id="ARBA00006206"/>
    </source>
</evidence>
<evidence type="ECO:0000256" key="7">
    <source>
        <dbReference type="ARBA" id="ARBA00023277"/>
    </source>
</evidence>
<keyword evidence="6 8" id="KW-0413">Isomerase</keyword>
<dbReference type="SUPFAM" id="SSF74650">
    <property type="entry name" value="Galactose mutarotase-like"/>
    <property type="match status" value="1"/>
</dbReference>
<dbReference type="Proteomes" id="UP000838748">
    <property type="component" value="Unassembled WGS sequence"/>
</dbReference>
<dbReference type="PANTHER" id="PTHR10091:SF0">
    <property type="entry name" value="GALACTOSE MUTAROTASE"/>
    <property type="match status" value="1"/>
</dbReference>
<organism evidence="9 10">
    <name type="scientific">Vibrio marisflavi CECT 7928</name>
    <dbReference type="NCBI Taxonomy" id="634439"/>
    <lineage>
        <taxon>Bacteria</taxon>
        <taxon>Pseudomonadati</taxon>
        <taxon>Pseudomonadota</taxon>
        <taxon>Gammaproteobacteria</taxon>
        <taxon>Vibrionales</taxon>
        <taxon>Vibrionaceae</taxon>
        <taxon>Vibrio</taxon>
    </lineage>
</organism>
<evidence type="ECO:0000313" key="10">
    <source>
        <dbReference type="Proteomes" id="UP000838748"/>
    </source>
</evidence>
<comment type="catalytic activity">
    <reaction evidence="1 8">
        <text>alpha-D-glucose = beta-D-glucose</text>
        <dbReference type="Rhea" id="RHEA:10264"/>
        <dbReference type="ChEBI" id="CHEBI:15903"/>
        <dbReference type="ChEBI" id="CHEBI:17925"/>
        <dbReference type="EC" id="5.1.3.3"/>
    </reaction>
</comment>
<dbReference type="EMBL" id="CAKLDM010000002">
    <property type="protein sequence ID" value="CAH0541169.1"/>
    <property type="molecule type" value="Genomic_DNA"/>
</dbReference>
<dbReference type="PANTHER" id="PTHR10091">
    <property type="entry name" value="ALDOSE-1-EPIMERASE"/>
    <property type="match status" value="1"/>
</dbReference>
<evidence type="ECO:0000256" key="2">
    <source>
        <dbReference type="ARBA" id="ARBA00005028"/>
    </source>
</evidence>
<evidence type="ECO:0000256" key="6">
    <source>
        <dbReference type="ARBA" id="ARBA00023235"/>
    </source>
</evidence>
<accession>A0ABM9A765</accession>
<dbReference type="InterPro" id="IPR047215">
    <property type="entry name" value="Galactose_mutarotase-like"/>
</dbReference>
<dbReference type="InterPro" id="IPR018052">
    <property type="entry name" value="Ald1_epimerase_CS"/>
</dbReference>
<comment type="pathway">
    <text evidence="2 8">Carbohydrate metabolism; hexose metabolism.</text>
</comment>
<comment type="caution">
    <text evidence="9">The sequence shown here is derived from an EMBL/GenBank/DDBJ whole genome shotgun (WGS) entry which is preliminary data.</text>
</comment>
<dbReference type="PIRSF" id="PIRSF005096">
    <property type="entry name" value="GALM"/>
    <property type="match status" value="1"/>
</dbReference>
<dbReference type="NCBIfam" id="TIGR02636">
    <property type="entry name" value="galM_Leloir"/>
    <property type="match status" value="1"/>
</dbReference>
<dbReference type="PROSITE" id="PS00545">
    <property type="entry name" value="ALDOSE_1_EPIMERASE"/>
    <property type="match status" value="1"/>
</dbReference>
<sequence length="352" mass="39392">MNPSLEYSMIQSVAHDGEPANVVTLCNEQGLSITLMDIGATWLSCQLSIDETETRELLLGVSSIEDFYKQECYLGVTVGRYANRIAKGQFVIDGKQYQVSTNQAGNCLHGGEVGFDKRRWKIAEQTNDKVIFALRSEHGDQGFPGNLDVSVTYQLLADNSVLIDYHANTDSATPVNLTNHAYFNLGNGEDDCKQHRLLINAEQYLPTSEMGIPLDKPIDVVDTGFDFRLMKSISKDFLSDEQQVLARGYDHSFVLKPDCLAGEKAAEAISPDNKVKLSVFTDKPAMQLYTGNWLAGNPNRKGERYQNHAGFALETQFLPDSMNHLEWNQPSCILQPGEQYHFSTRYQFELIG</sequence>
<dbReference type="Pfam" id="PF01263">
    <property type="entry name" value="Aldose_epim"/>
    <property type="match status" value="1"/>
</dbReference>
<keyword evidence="10" id="KW-1185">Reference proteome</keyword>
<evidence type="ECO:0000256" key="5">
    <source>
        <dbReference type="ARBA" id="ARBA00014165"/>
    </source>
</evidence>
<dbReference type="InterPro" id="IPR014718">
    <property type="entry name" value="GH-type_carb-bd"/>
</dbReference>
<evidence type="ECO:0000256" key="8">
    <source>
        <dbReference type="PIRNR" id="PIRNR005096"/>
    </source>
</evidence>
<evidence type="ECO:0000256" key="1">
    <source>
        <dbReference type="ARBA" id="ARBA00001614"/>
    </source>
</evidence>